<feature type="domain" description="Thioredoxin" evidence="2">
    <location>
        <begin position="13"/>
        <end position="138"/>
    </location>
</feature>
<protein>
    <submittedName>
        <fullName evidence="3">Thioredoxin family protein</fullName>
    </submittedName>
</protein>
<feature type="signal peptide" evidence="1">
    <location>
        <begin position="1"/>
        <end position="25"/>
    </location>
</feature>
<dbReference type="OrthoDB" id="7950124at2"/>
<sequence length="138" mass="15035">MNRRDFVLRSGAVCLAATVPHVSLAATDYTPGLVKKHLAAGDTVFLDFKASWCTTCKAQERVINTLNEANPEYEKNIVFVNVDWDDYAKADLTRALNIPRRSTLVALKGDQEIGRIVAGTSKKEIKALMDAALAAAQA</sequence>
<dbReference type="AlphaFoldDB" id="A0A4U7MVR2"/>
<evidence type="ECO:0000313" key="3">
    <source>
        <dbReference type="EMBL" id="TKZ17222.1"/>
    </source>
</evidence>
<dbReference type="EMBL" id="SULI01000025">
    <property type="protein sequence ID" value="TKZ17222.1"/>
    <property type="molecule type" value="Genomic_DNA"/>
</dbReference>
<dbReference type="RefSeq" id="WP_138017189.1">
    <property type="nucleotide sequence ID" value="NZ_SULI01000025.1"/>
</dbReference>
<dbReference type="Proteomes" id="UP000306575">
    <property type="component" value="Unassembled WGS sequence"/>
</dbReference>
<evidence type="ECO:0000259" key="2">
    <source>
        <dbReference type="PROSITE" id="PS51352"/>
    </source>
</evidence>
<dbReference type="Gene3D" id="3.40.30.10">
    <property type="entry name" value="Glutaredoxin"/>
    <property type="match status" value="1"/>
</dbReference>
<dbReference type="InterPro" id="IPR036249">
    <property type="entry name" value="Thioredoxin-like_sf"/>
</dbReference>
<gene>
    <name evidence="3" type="ORF">FAP39_14945</name>
</gene>
<evidence type="ECO:0000256" key="1">
    <source>
        <dbReference type="SAM" id="SignalP"/>
    </source>
</evidence>
<dbReference type="PROSITE" id="PS51352">
    <property type="entry name" value="THIOREDOXIN_2"/>
    <property type="match status" value="1"/>
</dbReference>
<reference evidence="3 4" key="1">
    <citation type="submission" date="2019-04" db="EMBL/GenBank/DDBJ databases">
        <title>Genome sequence of Pelagicola litoralis CL-ES2.</title>
        <authorList>
            <person name="Cao J."/>
        </authorList>
    </citation>
    <scope>NUCLEOTIDE SEQUENCE [LARGE SCALE GENOMIC DNA]</scope>
    <source>
        <strain evidence="3 4">CL-ES2</strain>
    </source>
</reference>
<dbReference type="SUPFAM" id="SSF52833">
    <property type="entry name" value="Thioredoxin-like"/>
    <property type="match status" value="1"/>
</dbReference>
<dbReference type="CDD" id="cd02947">
    <property type="entry name" value="TRX_family"/>
    <property type="match status" value="1"/>
</dbReference>
<accession>A0A4U7MVR2</accession>
<dbReference type="Pfam" id="PF00085">
    <property type="entry name" value="Thioredoxin"/>
    <property type="match status" value="1"/>
</dbReference>
<organism evidence="3 4">
    <name type="scientific">Shimia litoralis</name>
    <dbReference type="NCBI Taxonomy" id="420403"/>
    <lineage>
        <taxon>Bacteria</taxon>
        <taxon>Pseudomonadati</taxon>
        <taxon>Pseudomonadota</taxon>
        <taxon>Alphaproteobacteria</taxon>
        <taxon>Rhodobacterales</taxon>
        <taxon>Roseobacteraceae</taxon>
    </lineage>
</organism>
<comment type="caution">
    <text evidence="3">The sequence shown here is derived from an EMBL/GenBank/DDBJ whole genome shotgun (WGS) entry which is preliminary data.</text>
</comment>
<proteinExistence type="predicted"/>
<keyword evidence="4" id="KW-1185">Reference proteome</keyword>
<dbReference type="InterPro" id="IPR013766">
    <property type="entry name" value="Thioredoxin_domain"/>
</dbReference>
<evidence type="ECO:0000313" key="4">
    <source>
        <dbReference type="Proteomes" id="UP000306575"/>
    </source>
</evidence>
<name>A0A4U7MVR2_9RHOB</name>
<keyword evidence="1" id="KW-0732">Signal</keyword>
<feature type="chain" id="PRO_5020607444" evidence="1">
    <location>
        <begin position="26"/>
        <end position="138"/>
    </location>
</feature>